<reference evidence="1 2" key="1">
    <citation type="submission" date="2013-11" db="EMBL/GenBank/DDBJ databases">
        <title>Opisthorchis viverrini - life in the bile duct.</title>
        <authorList>
            <person name="Young N.D."/>
            <person name="Nagarajan N."/>
            <person name="Lin S.J."/>
            <person name="Korhonen P.K."/>
            <person name="Jex A.R."/>
            <person name="Hall R.S."/>
            <person name="Safavi-Hemami H."/>
            <person name="Kaewkong W."/>
            <person name="Bertrand D."/>
            <person name="Gao S."/>
            <person name="Seet Q."/>
            <person name="Wongkham S."/>
            <person name="Teh B.T."/>
            <person name="Wongkham C."/>
            <person name="Intapan P.M."/>
            <person name="Maleewong W."/>
            <person name="Yang X."/>
            <person name="Hu M."/>
            <person name="Wang Z."/>
            <person name="Hofmann A."/>
            <person name="Sternberg P.W."/>
            <person name="Tan P."/>
            <person name="Wang J."/>
            <person name="Gasser R.B."/>
        </authorList>
    </citation>
    <scope>NUCLEOTIDE SEQUENCE [LARGE SCALE GENOMIC DNA]</scope>
</reference>
<proteinExistence type="predicted"/>
<evidence type="ECO:0000313" key="2">
    <source>
        <dbReference type="Proteomes" id="UP000054324"/>
    </source>
</evidence>
<dbReference type="KEGG" id="ovi:T265_09414"/>
<dbReference type="CTD" id="20323583"/>
<evidence type="ECO:0000313" key="1">
    <source>
        <dbReference type="EMBL" id="KER22521.1"/>
    </source>
</evidence>
<name>A0A074Z5V6_OPIVI</name>
<keyword evidence="2" id="KW-1185">Reference proteome</keyword>
<accession>A0A074Z5V6</accession>
<dbReference type="EMBL" id="KL596894">
    <property type="protein sequence ID" value="KER22521.1"/>
    <property type="molecule type" value="Genomic_DNA"/>
</dbReference>
<gene>
    <name evidence="1" type="ORF">T265_09414</name>
</gene>
<dbReference type="Proteomes" id="UP000054324">
    <property type="component" value="Unassembled WGS sequence"/>
</dbReference>
<organism evidence="1 2">
    <name type="scientific">Opisthorchis viverrini</name>
    <name type="common">Southeast Asian liver fluke</name>
    <dbReference type="NCBI Taxonomy" id="6198"/>
    <lineage>
        <taxon>Eukaryota</taxon>
        <taxon>Metazoa</taxon>
        <taxon>Spiralia</taxon>
        <taxon>Lophotrochozoa</taxon>
        <taxon>Platyhelminthes</taxon>
        <taxon>Trematoda</taxon>
        <taxon>Digenea</taxon>
        <taxon>Opisthorchiida</taxon>
        <taxon>Opisthorchiata</taxon>
        <taxon>Opisthorchiidae</taxon>
        <taxon>Opisthorchis</taxon>
    </lineage>
</organism>
<dbReference type="AlphaFoldDB" id="A0A074Z5V6"/>
<dbReference type="RefSeq" id="XP_009173731.1">
    <property type="nucleotide sequence ID" value="XM_009175467.1"/>
</dbReference>
<protein>
    <submittedName>
        <fullName evidence="1">Uncharacterized protein</fullName>
    </submittedName>
</protein>
<dbReference type="GeneID" id="20323583"/>
<sequence length="94" mass="10591">MDNNLGLEFGLEFGVAQVEAKKLQKLFEAGAQFILFRWQPERYFEDIGRNKLASLRSATLAIAYLPASIVLKKNQYTLLTVLLMEILNSAMAVP</sequence>